<keyword evidence="1" id="KW-0285">Flavoprotein</keyword>
<dbReference type="InterPro" id="IPR016169">
    <property type="entry name" value="FAD-bd_PCMH_sub2"/>
</dbReference>
<dbReference type="Gene3D" id="3.10.20.30">
    <property type="match status" value="1"/>
</dbReference>
<dbReference type="SUPFAM" id="SSF54292">
    <property type="entry name" value="2Fe-2S ferredoxin-like"/>
    <property type="match status" value="1"/>
</dbReference>
<evidence type="ECO:0000256" key="3">
    <source>
        <dbReference type="ARBA" id="ARBA00022827"/>
    </source>
</evidence>
<dbReference type="GO" id="GO:0004854">
    <property type="term" value="F:xanthine dehydrogenase activity"/>
    <property type="evidence" value="ECO:0007669"/>
    <property type="project" value="UniProtKB-EC"/>
</dbReference>
<evidence type="ECO:0000259" key="7">
    <source>
        <dbReference type="PROSITE" id="PS51387"/>
    </source>
</evidence>
<dbReference type="PROSITE" id="PS00197">
    <property type="entry name" value="2FE2S_FER_1"/>
    <property type="match status" value="1"/>
</dbReference>
<dbReference type="InterPro" id="IPR001041">
    <property type="entry name" value="2Fe-2S_ferredoxin-type"/>
</dbReference>
<proteinExistence type="predicted"/>
<dbReference type="InterPro" id="IPR016208">
    <property type="entry name" value="Ald_Oxase/xanthine_DH-like"/>
</dbReference>
<accession>A0ABU3VFJ0</accession>
<dbReference type="InterPro" id="IPR036318">
    <property type="entry name" value="FAD-bd_PCMH-like_sf"/>
</dbReference>
<dbReference type="PANTHER" id="PTHR45444">
    <property type="entry name" value="XANTHINE DEHYDROGENASE"/>
    <property type="match status" value="1"/>
</dbReference>
<dbReference type="CDD" id="cd00207">
    <property type="entry name" value="fer2"/>
    <property type="match status" value="1"/>
</dbReference>
<dbReference type="InterPro" id="IPR036010">
    <property type="entry name" value="2Fe-2S_ferredoxin-like_sf"/>
</dbReference>
<dbReference type="Gene3D" id="3.30.390.50">
    <property type="entry name" value="CO dehydrogenase flavoprotein, C-terminal domain"/>
    <property type="match status" value="1"/>
</dbReference>
<keyword evidence="2" id="KW-0479">Metal-binding</keyword>
<dbReference type="RefSeq" id="WP_316777434.1">
    <property type="nucleotide sequence ID" value="NZ_JASMWN010000011.1"/>
</dbReference>
<protein>
    <submittedName>
        <fullName evidence="8">Xanthine dehydrogenase small subunit</fullName>
        <ecNumber evidence="8">1.17.1.4</ecNumber>
    </submittedName>
</protein>
<organism evidence="8 9">
    <name type="scientific">Sedimentitalea todarodis</name>
    <dbReference type="NCBI Taxonomy" id="1631240"/>
    <lineage>
        <taxon>Bacteria</taxon>
        <taxon>Pseudomonadati</taxon>
        <taxon>Pseudomonadota</taxon>
        <taxon>Alphaproteobacteria</taxon>
        <taxon>Rhodobacterales</taxon>
        <taxon>Paracoccaceae</taxon>
        <taxon>Sedimentitalea</taxon>
    </lineage>
</organism>
<keyword evidence="5" id="KW-0408">Iron</keyword>
<feature type="domain" description="2Fe-2S ferredoxin-type" evidence="6">
    <location>
        <begin position="1"/>
        <end position="82"/>
    </location>
</feature>
<evidence type="ECO:0000256" key="1">
    <source>
        <dbReference type="ARBA" id="ARBA00022630"/>
    </source>
</evidence>
<evidence type="ECO:0000259" key="6">
    <source>
        <dbReference type="PROSITE" id="PS51085"/>
    </source>
</evidence>
<keyword evidence="9" id="KW-1185">Reference proteome</keyword>
<dbReference type="Pfam" id="PF00941">
    <property type="entry name" value="FAD_binding_5"/>
    <property type="match status" value="1"/>
</dbReference>
<dbReference type="Gene3D" id="1.10.150.120">
    <property type="entry name" value="[2Fe-2S]-binding domain"/>
    <property type="match status" value="1"/>
</dbReference>
<dbReference type="SMART" id="SM01092">
    <property type="entry name" value="CO_deh_flav_C"/>
    <property type="match status" value="1"/>
</dbReference>
<reference evidence="9" key="1">
    <citation type="submission" date="2023-05" db="EMBL/GenBank/DDBJ databases">
        <title>Sedimentitalea sp. nov. JM2-8.</title>
        <authorList>
            <person name="Huang J."/>
        </authorList>
    </citation>
    <scope>NUCLEOTIDE SEQUENCE [LARGE SCALE GENOMIC DNA]</scope>
    <source>
        <strain evidence="9">KHS03</strain>
    </source>
</reference>
<dbReference type="InterPro" id="IPR016167">
    <property type="entry name" value="FAD-bd_PCMH_sub1"/>
</dbReference>
<dbReference type="InterPro" id="IPR036884">
    <property type="entry name" value="2Fe-2S-bd_dom_sf"/>
</dbReference>
<dbReference type="InterPro" id="IPR006058">
    <property type="entry name" value="2Fe2S_fd_BS"/>
</dbReference>
<dbReference type="SUPFAM" id="SSF56176">
    <property type="entry name" value="FAD-binding/transporter-associated domain-like"/>
    <property type="match status" value="1"/>
</dbReference>
<dbReference type="Gene3D" id="3.30.465.10">
    <property type="match status" value="1"/>
</dbReference>
<dbReference type="InterPro" id="IPR005107">
    <property type="entry name" value="CO_DH_flav_C"/>
</dbReference>
<dbReference type="InterPro" id="IPR002346">
    <property type="entry name" value="Mopterin_DH_FAD-bd"/>
</dbReference>
<sequence length="453" mass="48140">MDITFLLNGETVALSGVSPTTTLLDWLREDRLLTGTKEGCNEGDCGACTVMVTDASGAKALNACILFLPQLQGKSVRTVEGVSGPDGTLHPVQEAMVAHHGSQCGFCTPGFVMSMTTAHLNGATNYDDQLAGNLCRCTGYAPIIRAAEAAAEQPVPQWVRDDPSVKAPSSPFIPENADDLAAIYAKHPEATLVAGATDVGLWVTKQLRDLDPVIFLNRCDDLKTIDIDPDAVRFGAMVDMNAMGAAIADLHPSFGEMIRRYASVQVRNAATVGGNIANGSPIGDNPPALIALGATLHLRKGDGRRSLPLQDFFVAYGKQDRAPGEFVEAVSFPRQEDRLKCYKLSKRFDQDISAVCGCFNITVDNGVVSAARIAFGGMAAVPKRADAVEAALVGHPWTEATIATAQAAFDADFTPMSDMRASARYRLGSARALLARYFAEDQGQTVSVLEVSA</sequence>
<dbReference type="PROSITE" id="PS51387">
    <property type="entry name" value="FAD_PCMH"/>
    <property type="match status" value="1"/>
</dbReference>
<dbReference type="InterPro" id="IPR012175">
    <property type="entry name" value="Xanth_DH_ssu_bac"/>
</dbReference>
<dbReference type="SUPFAM" id="SSF55447">
    <property type="entry name" value="CO dehydrogenase flavoprotein C-terminal domain-like"/>
    <property type="match status" value="1"/>
</dbReference>
<evidence type="ECO:0000256" key="4">
    <source>
        <dbReference type="ARBA" id="ARBA00023002"/>
    </source>
</evidence>
<dbReference type="Gene3D" id="3.30.43.10">
    <property type="entry name" value="Uridine Diphospho-n-acetylenolpyruvylglucosamine Reductase, domain 2"/>
    <property type="match status" value="1"/>
</dbReference>
<feature type="domain" description="FAD-binding PCMH-type" evidence="7">
    <location>
        <begin position="164"/>
        <end position="337"/>
    </location>
</feature>
<evidence type="ECO:0000313" key="9">
    <source>
        <dbReference type="Proteomes" id="UP001255416"/>
    </source>
</evidence>
<dbReference type="InterPro" id="IPR012675">
    <property type="entry name" value="Beta-grasp_dom_sf"/>
</dbReference>
<evidence type="ECO:0000256" key="5">
    <source>
        <dbReference type="ARBA" id="ARBA00023004"/>
    </source>
</evidence>
<dbReference type="InterPro" id="IPR002888">
    <property type="entry name" value="2Fe-2S-bd"/>
</dbReference>
<name>A0ABU3VFJ0_9RHOB</name>
<dbReference type="EMBL" id="JASMWN010000011">
    <property type="protein sequence ID" value="MDU9004951.1"/>
    <property type="molecule type" value="Genomic_DNA"/>
</dbReference>
<evidence type="ECO:0000313" key="8">
    <source>
        <dbReference type="EMBL" id="MDU9004951.1"/>
    </source>
</evidence>
<dbReference type="PIRSF" id="PIRSF036557">
    <property type="entry name" value="XdhA_RC"/>
    <property type="match status" value="1"/>
</dbReference>
<dbReference type="Proteomes" id="UP001255416">
    <property type="component" value="Unassembled WGS sequence"/>
</dbReference>
<dbReference type="InterPro" id="IPR036683">
    <property type="entry name" value="CO_DH_flav_C_dom_sf"/>
</dbReference>
<evidence type="ECO:0000256" key="2">
    <source>
        <dbReference type="ARBA" id="ARBA00022723"/>
    </source>
</evidence>
<dbReference type="PANTHER" id="PTHR45444:SF3">
    <property type="entry name" value="XANTHINE DEHYDROGENASE"/>
    <property type="match status" value="1"/>
</dbReference>
<dbReference type="InterPro" id="IPR014307">
    <property type="entry name" value="Xanthine_DH_ssu"/>
</dbReference>
<dbReference type="EC" id="1.17.1.4" evidence="8"/>
<dbReference type="SUPFAM" id="SSF47741">
    <property type="entry name" value="CO dehydrogenase ISP C-domain like"/>
    <property type="match status" value="1"/>
</dbReference>
<keyword evidence="4 8" id="KW-0560">Oxidoreductase</keyword>
<dbReference type="Pfam" id="PF03450">
    <property type="entry name" value="CO_deh_flav_C"/>
    <property type="match status" value="1"/>
</dbReference>
<comment type="caution">
    <text evidence="8">The sequence shown here is derived from an EMBL/GenBank/DDBJ whole genome shotgun (WGS) entry which is preliminary data.</text>
</comment>
<dbReference type="Pfam" id="PF00111">
    <property type="entry name" value="Fer2"/>
    <property type="match status" value="1"/>
</dbReference>
<dbReference type="Pfam" id="PF01799">
    <property type="entry name" value="Fer2_2"/>
    <property type="match status" value="1"/>
</dbReference>
<gene>
    <name evidence="8" type="primary">xdhA</name>
    <name evidence="8" type="ORF">QO231_13945</name>
</gene>
<keyword evidence="3" id="KW-0274">FAD</keyword>
<dbReference type="InterPro" id="IPR016166">
    <property type="entry name" value="FAD-bd_PCMH"/>
</dbReference>
<dbReference type="NCBIfam" id="TIGR02963">
    <property type="entry name" value="xanthine_xdhA"/>
    <property type="match status" value="1"/>
</dbReference>
<dbReference type="PROSITE" id="PS51085">
    <property type="entry name" value="2FE2S_FER_2"/>
    <property type="match status" value="1"/>
</dbReference>